<name>A0ABW5IQ55_9BACT</name>
<organism evidence="2 3">
    <name type="scientific">Pontibacter locisalis</name>
    <dbReference type="NCBI Taxonomy" id="1719035"/>
    <lineage>
        <taxon>Bacteria</taxon>
        <taxon>Pseudomonadati</taxon>
        <taxon>Bacteroidota</taxon>
        <taxon>Cytophagia</taxon>
        <taxon>Cytophagales</taxon>
        <taxon>Hymenobacteraceae</taxon>
        <taxon>Pontibacter</taxon>
    </lineage>
</organism>
<comment type="caution">
    <text evidence="2">The sequence shown here is derived from an EMBL/GenBank/DDBJ whole genome shotgun (WGS) entry which is preliminary data.</text>
</comment>
<dbReference type="RefSeq" id="WP_377511316.1">
    <property type="nucleotide sequence ID" value="NZ_JBHULU010000022.1"/>
</dbReference>
<proteinExistence type="predicted"/>
<accession>A0ABW5IQ55</accession>
<keyword evidence="3" id="KW-1185">Reference proteome</keyword>
<protein>
    <submittedName>
        <fullName evidence="2">DUF6503 family protein</fullName>
    </submittedName>
</protein>
<sequence>MKQKLSYIALAALLLQACQPAEDKTTETTEVTAEATTEQATYPVYFSEVMEAHGGLEQWKQLGSMQYQLTNNGNTETHLIDLKSRKDLVKADNYTIGHDGKQVWVSPNRAAYPGKSAKFYHNLYFYFYAIPFVLADPGVNYEQLEPMELQGKKYEVIGVSFGEGIGDTPEDEYRLLIDPETNRMEWLLYTVTFFNGQPSDQFNALRYENYQEHQGLLFPGKLTGHKYENGQIGDVRYTVSIDNLQLKEEQPAQEQFEKPEQAEVEA</sequence>
<dbReference type="Pfam" id="PF20113">
    <property type="entry name" value="DUF6503"/>
    <property type="match status" value="1"/>
</dbReference>
<evidence type="ECO:0000313" key="3">
    <source>
        <dbReference type="Proteomes" id="UP001597544"/>
    </source>
</evidence>
<dbReference type="EMBL" id="JBHULU010000022">
    <property type="protein sequence ID" value="MFD2515797.1"/>
    <property type="molecule type" value="Genomic_DNA"/>
</dbReference>
<evidence type="ECO:0000313" key="2">
    <source>
        <dbReference type="EMBL" id="MFD2515797.1"/>
    </source>
</evidence>
<dbReference type="Proteomes" id="UP001597544">
    <property type="component" value="Unassembled WGS sequence"/>
</dbReference>
<evidence type="ECO:0000256" key="1">
    <source>
        <dbReference type="SAM" id="SignalP"/>
    </source>
</evidence>
<reference evidence="3" key="1">
    <citation type="journal article" date="2019" name="Int. J. Syst. Evol. Microbiol.">
        <title>The Global Catalogue of Microorganisms (GCM) 10K type strain sequencing project: providing services to taxonomists for standard genome sequencing and annotation.</title>
        <authorList>
            <consortium name="The Broad Institute Genomics Platform"/>
            <consortium name="The Broad Institute Genome Sequencing Center for Infectious Disease"/>
            <person name="Wu L."/>
            <person name="Ma J."/>
        </authorList>
    </citation>
    <scope>NUCLEOTIDE SEQUENCE [LARGE SCALE GENOMIC DNA]</scope>
    <source>
        <strain evidence="3">KCTC 42498</strain>
    </source>
</reference>
<feature type="signal peptide" evidence="1">
    <location>
        <begin position="1"/>
        <end position="23"/>
    </location>
</feature>
<dbReference type="InterPro" id="IPR045444">
    <property type="entry name" value="DUF6503"/>
</dbReference>
<dbReference type="PROSITE" id="PS51257">
    <property type="entry name" value="PROKAR_LIPOPROTEIN"/>
    <property type="match status" value="1"/>
</dbReference>
<gene>
    <name evidence="2" type="ORF">ACFSRY_18135</name>
</gene>
<keyword evidence="1" id="KW-0732">Signal</keyword>
<feature type="chain" id="PRO_5047227251" evidence="1">
    <location>
        <begin position="24"/>
        <end position="266"/>
    </location>
</feature>